<dbReference type="FunFam" id="3.40.640.10:FF:000006">
    <property type="entry name" value="5-aminolevulinate synthase, mitochondrial"/>
    <property type="match status" value="1"/>
</dbReference>
<comment type="cofactor">
    <cofactor evidence="1">
        <name>pyridoxal 5'-phosphate</name>
        <dbReference type="ChEBI" id="CHEBI:597326"/>
    </cofactor>
</comment>
<dbReference type="InterPro" id="IPR015421">
    <property type="entry name" value="PyrdxlP-dep_Trfase_major"/>
</dbReference>
<dbReference type="EC" id="2.3.1.37" evidence="5"/>
<dbReference type="GO" id="GO:0030170">
    <property type="term" value="F:pyridoxal phosphate binding"/>
    <property type="evidence" value="ECO:0007669"/>
    <property type="project" value="InterPro"/>
</dbReference>
<evidence type="ECO:0000259" key="16">
    <source>
        <dbReference type="Pfam" id="PF00155"/>
    </source>
</evidence>
<evidence type="ECO:0000256" key="11">
    <source>
        <dbReference type="ARBA" id="ARBA00031691"/>
    </source>
</evidence>
<evidence type="ECO:0000256" key="14">
    <source>
        <dbReference type="ARBA" id="ARBA00047654"/>
    </source>
</evidence>
<keyword evidence="7" id="KW-0808">Transferase</keyword>
<dbReference type="GO" id="GO:0003870">
    <property type="term" value="F:5-aminolevulinate synthase activity"/>
    <property type="evidence" value="ECO:0007669"/>
    <property type="project" value="UniProtKB-EC"/>
</dbReference>
<reference evidence="17 18" key="1">
    <citation type="journal article" date="2016" name="Mol. Biol. Evol.">
        <title>Comparative Genomics of Early-Diverging Mushroom-Forming Fungi Provides Insights into the Origins of Lignocellulose Decay Capabilities.</title>
        <authorList>
            <person name="Nagy L.G."/>
            <person name="Riley R."/>
            <person name="Tritt A."/>
            <person name="Adam C."/>
            <person name="Daum C."/>
            <person name="Floudas D."/>
            <person name="Sun H."/>
            <person name="Yadav J.S."/>
            <person name="Pangilinan J."/>
            <person name="Larsson K.H."/>
            <person name="Matsuura K."/>
            <person name="Barry K."/>
            <person name="Labutti K."/>
            <person name="Kuo R."/>
            <person name="Ohm R.A."/>
            <person name="Bhattacharya S.S."/>
            <person name="Shirouzu T."/>
            <person name="Yoshinaga Y."/>
            <person name="Martin F.M."/>
            <person name="Grigoriev I.V."/>
            <person name="Hibbett D.S."/>
        </authorList>
    </citation>
    <scope>NUCLEOTIDE SEQUENCE [LARGE SCALE GENOMIC DNA]</scope>
    <source>
        <strain evidence="17 18">HHB9708</strain>
    </source>
</reference>
<keyword evidence="10" id="KW-0012">Acyltransferase</keyword>
<dbReference type="Proteomes" id="UP000076722">
    <property type="component" value="Unassembled WGS sequence"/>
</dbReference>
<comment type="function">
    <text evidence="2">Catalyzes the synthesis of 5-aminolevulinate (ALA) from succinyl-CoA and glycine, the first and rate-limiting step in heme biosynthesis.</text>
</comment>
<evidence type="ECO:0000256" key="6">
    <source>
        <dbReference type="ARBA" id="ARBA00019560"/>
    </source>
</evidence>
<evidence type="ECO:0000256" key="5">
    <source>
        <dbReference type="ARBA" id="ARBA00013257"/>
    </source>
</evidence>
<evidence type="ECO:0000256" key="1">
    <source>
        <dbReference type="ARBA" id="ARBA00001933"/>
    </source>
</evidence>
<organism evidence="17 18">
    <name type="scientific">Sistotremastrum niveocremeum HHB9708</name>
    <dbReference type="NCBI Taxonomy" id="1314777"/>
    <lineage>
        <taxon>Eukaryota</taxon>
        <taxon>Fungi</taxon>
        <taxon>Dikarya</taxon>
        <taxon>Basidiomycota</taxon>
        <taxon>Agaricomycotina</taxon>
        <taxon>Agaricomycetes</taxon>
        <taxon>Sistotremastrales</taxon>
        <taxon>Sistotremastraceae</taxon>
        <taxon>Sertulicium</taxon>
        <taxon>Sertulicium niveocremeum</taxon>
    </lineage>
</organism>
<dbReference type="UniPathway" id="UPA00251">
    <property type="reaction ID" value="UER00375"/>
</dbReference>
<evidence type="ECO:0000256" key="10">
    <source>
        <dbReference type="ARBA" id="ARBA00023315"/>
    </source>
</evidence>
<dbReference type="PROSITE" id="PS00599">
    <property type="entry name" value="AA_TRANSFER_CLASS_2"/>
    <property type="match status" value="1"/>
</dbReference>
<dbReference type="AlphaFoldDB" id="A0A164Z4Y4"/>
<evidence type="ECO:0000256" key="15">
    <source>
        <dbReference type="SAM" id="MobiDB-lite"/>
    </source>
</evidence>
<comment type="similarity">
    <text evidence="4">Belongs to the class-II pyridoxal-phosphate-dependent aminotransferase family.</text>
</comment>
<dbReference type="InterPro" id="IPR050087">
    <property type="entry name" value="AON_synthase_class-II"/>
</dbReference>
<evidence type="ECO:0000256" key="9">
    <source>
        <dbReference type="ARBA" id="ARBA00023133"/>
    </source>
</evidence>
<gene>
    <name evidence="17" type="ORF">SISNIDRAFT_405808</name>
</gene>
<feature type="domain" description="Aminotransferase class I/classII large" evidence="16">
    <location>
        <begin position="184"/>
        <end position="544"/>
    </location>
</feature>
<dbReference type="Pfam" id="PF00155">
    <property type="entry name" value="Aminotran_1_2"/>
    <property type="match status" value="1"/>
</dbReference>
<dbReference type="InterPro" id="IPR001917">
    <property type="entry name" value="Aminotrans_II_pyridoxalP_BS"/>
</dbReference>
<dbReference type="PANTHER" id="PTHR13693:SF102">
    <property type="entry name" value="2-AMINO-3-KETOBUTYRATE COENZYME A LIGASE, MITOCHONDRIAL"/>
    <property type="match status" value="1"/>
</dbReference>
<accession>A0A164Z4Y4</accession>
<comment type="catalytic activity">
    <reaction evidence="14">
        <text>succinyl-CoA + glycine + H(+) = 5-aminolevulinate + CO2 + CoA</text>
        <dbReference type="Rhea" id="RHEA:12921"/>
        <dbReference type="ChEBI" id="CHEBI:15378"/>
        <dbReference type="ChEBI" id="CHEBI:16526"/>
        <dbReference type="ChEBI" id="CHEBI:57287"/>
        <dbReference type="ChEBI" id="CHEBI:57292"/>
        <dbReference type="ChEBI" id="CHEBI:57305"/>
        <dbReference type="ChEBI" id="CHEBI:356416"/>
        <dbReference type="EC" id="2.3.1.37"/>
    </reaction>
</comment>
<dbReference type="NCBIfam" id="TIGR01821">
    <property type="entry name" value="5aminolev_synth"/>
    <property type="match status" value="1"/>
</dbReference>
<dbReference type="CDD" id="cd06454">
    <property type="entry name" value="KBL_like"/>
    <property type="match status" value="1"/>
</dbReference>
<keyword evidence="18" id="KW-1185">Reference proteome</keyword>
<name>A0A164Z4Y4_9AGAM</name>
<dbReference type="InterPro" id="IPR010961">
    <property type="entry name" value="4pyrrol_synth_NH2levulA_synth"/>
</dbReference>
<evidence type="ECO:0000313" key="17">
    <source>
        <dbReference type="EMBL" id="KZS97553.1"/>
    </source>
</evidence>
<evidence type="ECO:0000256" key="4">
    <source>
        <dbReference type="ARBA" id="ARBA00008392"/>
    </source>
</evidence>
<dbReference type="STRING" id="1314777.A0A164Z4Y4"/>
<dbReference type="GO" id="GO:0006782">
    <property type="term" value="P:protoporphyrinogen IX biosynthetic process"/>
    <property type="evidence" value="ECO:0007669"/>
    <property type="project" value="UniProtKB-UniPathway"/>
</dbReference>
<evidence type="ECO:0000256" key="12">
    <source>
        <dbReference type="ARBA" id="ARBA00031945"/>
    </source>
</evidence>
<feature type="region of interest" description="Disordered" evidence="15">
    <location>
        <begin position="98"/>
        <end position="136"/>
    </location>
</feature>
<dbReference type="InterPro" id="IPR015424">
    <property type="entry name" value="PyrdxlP-dep_Trfase"/>
</dbReference>
<evidence type="ECO:0000256" key="3">
    <source>
        <dbReference type="ARBA" id="ARBA00005029"/>
    </source>
</evidence>
<dbReference type="EMBL" id="KV419396">
    <property type="protein sequence ID" value="KZS97553.1"/>
    <property type="molecule type" value="Genomic_DNA"/>
</dbReference>
<evidence type="ECO:0000256" key="2">
    <source>
        <dbReference type="ARBA" id="ARBA00003076"/>
    </source>
</evidence>
<dbReference type="Gene3D" id="3.90.1150.10">
    <property type="entry name" value="Aspartate Aminotransferase, domain 1"/>
    <property type="match status" value="1"/>
</dbReference>
<keyword evidence="8" id="KW-0663">Pyridoxal phosphate</keyword>
<dbReference type="GO" id="GO:0005739">
    <property type="term" value="C:mitochondrion"/>
    <property type="evidence" value="ECO:0007669"/>
    <property type="project" value="TreeGrafter"/>
</dbReference>
<sequence length="656" mass="69972">MDKLSSLARFKAACPYLGHTKPSTLRSLSTVASARYPTVSRLTEKATDCPVMGPALALRSSQLSGAKGYASVAGQAEINKLKINNAFSGAACPHAKAAAETAKQEEGHPTSKKTTATKPVAAETSASASHHHAKTGPADAFNYEKFYQSELDKKHKDKSYRYFNNINRLAAKFPVAHTGSVKDEVTVWCSNDYLGMGKNPVVLDTMHRTLNKYGAGAGGTRNIAGNGAMHLALEEELASLHRKPSALVFSSCYVANDATLATLGAKLPGCVIFSDVMNHASMIQGIRNSRTEKVIFKHNDMKDLEEKLAKYPKSTPKIIAFESVYSMCGSVGPIAEICDLAEKYGAITFLDEVHAVGMYGPRGAGVAEHLDFETHLRAGQSGEPIEGTVMDRVDIITGTLGKAYGAVGGYIAASTDLVDTIRSYAPGFIFTTSLPPATVAGAQTSIAYQKEYMGDRRLQQLNTRTLKQRFDSMDIPVVPGPSHIVPVLVGEAALAKAASDSLLADHGIYVQSINYPTVAVGEERLRITPTPGHSAEQLNILANAVDEVFVRLGIKRKSEWKALGGRAGVGIPNEKPVEPIWTDKQLGLLDGTAPVMLQGGAKSVVEPKAAYEAQERLSHLLGSAPKPIIAQPVHKTTTGLFNPTAVHTPKAVSVSA</sequence>
<dbReference type="InterPro" id="IPR015422">
    <property type="entry name" value="PyrdxlP-dep_Trfase_small"/>
</dbReference>
<dbReference type="SUPFAM" id="SSF53383">
    <property type="entry name" value="PLP-dependent transferases"/>
    <property type="match status" value="1"/>
</dbReference>
<dbReference type="InterPro" id="IPR004839">
    <property type="entry name" value="Aminotransferase_I/II_large"/>
</dbReference>
<evidence type="ECO:0000256" key="8">
    <source>
        <dbReference type="ARBA" id="ARBA00022898"/>
    </source>
</evidence>
<comment type="pathway">
    <text evidence="3">Porphyrin-containing compound metabolism; protoporphyrin-IX biosynthesis; 5-aminolevulinate from glycine: step 1/1.</text>
</comment>
<dbReference type="PANTHER" id="PTHR13693">
    <property type="entry name" value="CLASS II AMINOTRANSFERASE/8-AMINO-7-OXONONANOATE SYNTHASE"/>
    <property type="match status" value="1"/>
</dbReference>
<dbReference type="OrthoDB" id="10263824at2759"/>
<proteinExistence type="inferred from homology"/>
<protein>
    <recommendedName>
        <fullName evidence="6">5-aminolevulinate synthase, mitochondrial</fullName>
        <ecNumber evidence="5">2.3.1.37</ecNumber>
    </recommendedName>
    <alternativeName>
        <fullName evidence="11">5-aminolevulinic acid synthase</fullName>
    </alternativeName>
    <alternativeName>
        <fullName evidence="12">Delta-ALA synthase</fullName>
    </alternativeName>
    <alternativeName>
        <fullName evidence="13">Delta-aminolevulinate synthase</fullName>
    </alternativeName>
</protein>
<evidence type="ECO:0000256" key="13">
    <source>
        <dbReference type="ARBA" id="ARBA00032773"/>
    </source>
</evidence>
<dbReference type="Gene3D" id="3.40.640.10">
    <property type="entry name" value="Type I PLP-dependent aspartate aminotransferase-like (Major domain)"/>
    <property type="match status" value="1"/>
</dbReference>
<evidence type="ECO:0000313" key="18">
    <source>
        <dbReference type="Proteomes" id="UP000076722"/>
    </source>
</evidence>
<keyword evidence="9" id="KW-0350">Heme biosynthesis</keyword>
<evidence type="ECO:0000256" key="7">
    <source>
        <dbReference type="ARBA" id="ARBA00022679"/>
    </source>
</evidence>